<keyword evidence="3" id="KW-1185">Reference proteome</keyword>
<protein>
    <submittedName>
        <fullName evidence="2">Uncharacterized protein</fullName>
    </submittedName>
</protein>
<proteinExistence type="predicted"/>
<dbReference type="AlphaFoldDB" id="A0A8J7IU10"/>
<feature type="chain" id="PRO_5035318089" evidence="1">
    <location>
        <begin position="20"/>
        <end position="511"/>
    </location>
</feature>
<organism evidence="2 3">
    <name type="scientific">Snuella sedimenti</name>
    <dbReference type="NCBI Taxonomy" id="2798802"/>
    <lineage>
        <taxon>Bacteria</taxon>
        <taxon>Pseudomonadati</taxon>
        <taxon>Bacteroidota</taxon>
        <taxon>Flavobacteriia</taxon>
        <taxon>Flavobacteriales</taxon>
        <taxon>Flavobacteriaceae</taxon>
        <taxon>Snuella</taxon>
    </lineage>
</organism>
<comment type="caution">
    <text evidence="2">The sequence shown here is derived from an EMBL/GenBank/DDBJ whole genome shotgun (WGS) entry which is preliminary data.</text>
</comment>
<dbReference type="Pfam" id="PF20559">
    <property type="entry name" value="DUF6770"/>
    <property type="match status" value="1"/>
</dbReference>
<evidence type="ECO:0000313" key="3">
    <source>
        <dbReference type="Proteomes" id="UP000610931"/>
    </source>
</evidence>
<evidence type="ECO:0000256" key="1">
    <source>
        <dbReference type="SAM" id="SignalP"/>
    </source>
</evidence>
<dbReference type="InterPro" id="IPR046661">
    <property type="entry name" value="DUF6770"/>
</dbReference>
<dbReference type="Proteomes" id="UP000610931">
    <property type="component" value="Unassembled WGS sequence"/>
</dbReference>
<keyword evidence="1" id="KW-0732">Signal</keyword>
<reference evidence="2" key="1">
    <citation type="submission" date="2020-12" db="EMBL/GenBank/DDBJ databases">
        <title>Snuella sp. nov., isolated from sediment in Incheon.</title>
        <authorList>
            <person name="Kim W."/>
        </authorList>
    </citation>
    <scope>NUCLEOTIDE SEQUENCE</scope>
    <source>
        <strain evidence="2">CAU 1569</strain>
    </source>
</reference>
<evidence type="ECO:0000313" key="2">
    <source>
        <dbReference type="EMBL" id="MBJ6366580.1"/>
    </source>
</evidence>
<sequence>MRKFLTLVSFCLLCFILNAQQKTFTDITTLKMQHVGPMMDKNNDVDGYYLYYQLDKLKKGMREYAIHMLDNNLNDIALKSYVDSKNTVLADSKFNNHALMFAMINLKEEQYKLVTFDRKGGQGEDVIIPVNKKEMRWLSYAIKAGNFNLLYPVDNKGFLFNYVRDNKKIGYGLKYVATDGGTSWDYNSPDDIKEIMSVNPIEVNDEVVVALESSKKSALSQTVNFKVIVLDINTGKLLFEKRFDRENNPRLITNAFLTEDKELVLLGEYFEKDDNVAKEKSLGVFAQINSLEGKVISDNKVSWEEKIDKMMPVESDGKNPKRGYVYFHDIVRTQKGTYYCIGERYRKTVSLAGVMGVAVNPRGGSSMTQLTITDAVVFEFDNKFNLLNIEVFEKGKSRAPSLIDVGSPQLNAHALKAYGAFDYQFTQLDTDRDRFYASFIDYERLKGEENKYAFKSIMYNDGKLSEDKIYLNKSKGKIRFRVMPAKLGHVMLLEYNKKEKTLDIHLEKLNI</sequence>
<accession>A0A8J7IU10</accession>
<name>A0A8J7IU10_9FLAO</name>
<feature type="signal peptide" evidence="1">
    <location>
        <begin position="1"/>
        <end position="19"/>
    </location>
</feature>
<gene>
    <name evidence="2" type="ORF">JF259_00635</name>
</gene>
<dbReference type="EMBL" id="JAELVQ010000001">
    <property type="protein sequence ID" value="MBJ6366580.1"/>
    <property type="molecule type" value="Genomic_DNA"/>
</dbReference>
<dbReference type="RefSeq" id="WP_199112049.1">
    <property type="nucleotide sequence ID" value="NZ_JAELVQ010000001.1"/>
</dbReference>